<evidence type="ECO:0000256" key="1">
    <source>
        <dbReference type="SAM" id="Phobius"/>
    </source>
</evidence>
<dbReference type="RefSeq" id="WP_160761257.1">
    <property type="nucleotide sequence ID" value="NZ_BAAADZ010000010.1"/>
</dbReference>
<comment type="caution">
    <text evidence="3">The sequence shown here is derived from an EMBL/GenBank/DDBJ whole genome shotgun (WGS) entry which is preliminary data.</text>
</comment>
<keyword evidence="5" id="KW-1185">Reference proteome</keyword>
<dbReference type="AlphaFoldDB" id="A0A6I4UN31"/>
<accession>A0A6I4UN31</accession>
<gene>
    <name evidence="2" type="ORF">FHS52_001678</name>
    <name evidence="3" type="ORF">GRI59_11315</name>
</gene>
<evidence type="ECO:0000313" key="5">
    <source>
        <dbReference type="Proteomes" id="UP000548685"/>
    </source>
</evidence>
<reference evidence="2 5" key="2">
    <citation type="submission" date="2020-08" db="EMBL/GenBank/DDBJ databases">
        <title>Genomic Encyclopedia of Type Strains, Phase IV (KMG-IV): sequencing the most valuable type-strain genomes for metagenomic binning, comparative biology and taxonomic classification.</title>
        <authorList>
            <person name="Goeker M."/>
        </authorList>
    </citation>
    <scope>NUCLEOTIDE SEQUENCE [LARGE SCALE GENOMIC DNA]</scope>
    <source>
        <strain evidence="2 5">DSM 8510</strain>
    </source>
</reference>
<dbReference type="EMBL" id="JACICE010000002">
    <property type="protein sequence ID" value="MBB3775709.1"/>
    <property type="molecule type" value="Genomic_DNA"/>
</dbReference>
<dbReference type="Proteomes" id="UP000430021">
    <property type="component" value="Unassembled WGS sequence"/>
</dbReference>
<keyword evidence="1" id="KW-0472">Membrane</keyword>
<feature type="transmembrane region" description="Helical" evidence="1">
    <location>
        <begin position="6"/>
        <end position="24"/>
    </location>
</feature>
<protein>
    <submittedName>
        <fullName evidence="3">Uncharacterized protein</fullName>
    </submittedName>
</protein>
<evidence type="ECO:0000313" key="3">
    <source>
        <dbReference type="EMBL" id="MXP39194.1"/>
    </source>
</evidence>
<sequence length="93" mass="10292">MDNFVPGLISGLFGLAIYIGLVFWAGRKRWWWLALLVSLPAIMAGMMSAFIIDMSRSSNPLFQNFGWLVLGQLTIGIVTYLAGRIGSRPATEK</sequence>
<dbReference type="OrthoDB" id="4774775at2"/>
<keyword evidence="1" id="KW-0812">Transmembrane</keyword>
<feature type="transmembrane region" description="Helical" evidence="1">
    <location>
        <begin position="64"/>
        <end position="83"/>
    </location>
</feature>
<dbReference type="EMBL" id="WTYB01000002">
    <property type="protein sequence ID" value="MXP39194.1"/>
    <property type="molecule type" value="Genomic_DNA"/>
</dbReference>
<name>A0A6I4UN31_9SPHN</name>
<organism evidence="3 4">
    <name type="scientific">Erythrobacter ramosus</name>
    <dbReference type="NCBI Taxonomy" id="35811"/>
    <lineage>
        <taxon>Bacteria</taxon>
        <taxon>Pseudomonadati</taxon>
        <taxon>Pseudomonadota</taxon>
        <taxon>Alphaproteobacteria</taxon>
        <taxon>Sphingomonadales</taxon>
        <taxon>Erythrobacteraceae</taxon>
        <taxon>Erythrobacter/Porphyrobacter group</taxon>
        <taxon>Erythrobacter</taxon>
    </lineage>
</organism>
<reference evidence="3 4" key="1">
    <citation type="submission" date="2019-12" db="EMBL/GenBank/DDBJ databases">
        <title>Genomic-based taxomic classification of the family Erythrobacteraceae.</title>
        <authorList>
            <person name="Xu L."/>
        </authorList>
    </citation>
    <scope>NUCLEOTIDE SEQUENCE [LARGE SCALE GENOMIC DNA]</scope>
    <source>
        <strain evidence="3 4">JCM 10282</strain>
    </source>
</reference>
<feature type="transmembrane region" description="Helical" evidence="1">
    <location>
        <begin position="31"/>
        <end position="52"/>
    </location>
</feature>
<proteinExistence type="predicted"/>
<keyword evidence="1" id="KW-1133">Transmembrane helix</keyword>
<evidence type="ECO:0000313" key="4">
    <source>
        <dbReference type="Proteomes" id="UP000430021"/>
    </source>
</evidence>
<evidence type="ECO:0000313" key="2">
    <source>
        <dbReference type="EMBL" id="MBB3775709.1"/>
    </source>
</evidence>
<dbReference type="Proteomes" id="UP000548685">
    <property type="component" value="Unassembled WGS sequence"/>
</dbReference>